<dbReference type="STRING" id="740709.A10D4_08547"/>
<dbReference type="InterPro" id="IPR016221">
    <property type="entry name" value="Bifunct_regulatory_prot_Ada"/>
</dbReference>
<dbReference type="InterPro" id="IPR008332">
    <property type="entry name" value="MethylG_MeTrfase_N"/>
</dbReference>
<dbReference type="GO" id="GO:0043565">
    <property type="term" value="F:sequence-specific DNA binding"/>
    <property type="evidence" value="ECO:0007669"/>
    <property type="project" value="InterPro"/>
</dbReference>
<dbReference type="GO" id="GO:0008270">
    <property type="term" value="F:zinc ion binding"/>
    <property type="evidence" value="ECO:0007669"/>
    <property type="project" value="InterPro"/>
</dbReference>
<comment type="function">
    <text evidence="10">Involved in the cellular defense against the biological effects of O6-methylguanine (O6-MeG) and O4-methylthymine (O4-MeT) in DNA. Repairs the methylated nucleobase in DNA by stoichiometrically transferring the methyl group to a cysteine residue in the enzyme. This is a suicide reaction: the enzyme is irreversibly inactivated.</text>
</comment>
<dbReference type="InterPro" id="IPR001497">
    <property type="entry name" value="MethylDNA_cys_MeTrfase_AS"/>
</dbReference>
<dbReference type="InterPro" id="IPR004026">
    <property type="entry name" value="Ada_DNA_repair_Zn-bd"/>
</dbReference>
<evidence type="ECO:0000256" key="4">
    <source>
        <dbReference type="ARBA" id="ARBA00022603"/>
    </source>
</evidence>
<evidence type="ECO:0000256" key="2">
    <source>
        <dbReference type="ARBA" id="ARBA00008711"/>
    </source>
</evidence>
<evidence type="ECO:0000256" key="10">
    <source>
        <dbReference type="HAMAP-Rule" id="MF_00772"/>
    </source>
</evidence>
<keyword evidence="4 10" id="KW-0489">Methyltransferase</keyword>
<dbReference type="GO" id="GO:0003700">
    <property type="term" value="F:DNA-binding transcription factor activity"/>
    <property type="evidence" value="ECO:0007669"/>
    <property type="project" value="InterPro"/>
</dbReference>
<evidence type="ECO:0000256" key="13">
    <source>
        <dbReference type="PIRSR" id="PIRSR000409-3"/>
    </source>
</evidence>
<feature type="binding site" evidence="12">
    <location>
        <position position="43"/>
    </location>
    <ligand>
        <name>DNA</name>
        <dbReference type="ChEBI" id="CHEBI:16991"/>
    </ligand>
</feature>
<keyword evidence="16" id="KW-1185">Reference proteome</keyword>
<dbReference type="InterPro" id="IPR036631">
    <property type="entry name" value="MGMT_N_sf"/>
</dbReference>
<keyword evidence="12" id="KW-0479">Metal-binding</keyword>
<dbReference type="InterPro" id="IPR014048">
    <property type="entry name" value="MethylDNA_cys_MeTrfase_DNA-bd"/>
</dbReference>
<dbReference type="HAMAP" id="MF_00772">
    <property type="entry name" value="OGT"/>
    <property type="match status" value="1"/>
</dbReference>
<keyword evidence="6 10" id="KW-0227">DNA damage</keyword>
<feature type="binding site" evidence="12">
    <location>
        <position position="45"/>
    </location>
    <ligand>
        <name>DNA</name>
        <dbReference type="ChEBI" id="CHEBI:16991"/>
    </ligand>
</feature>
<feature type="binding site" evidence="13">
    <location>
        <position position="72"/>
    </location>
    <ligand>
        <name>Zn(2+)</name>
        <dbReference type="ChEBI" id="CHEBI:29105"/>
    </ligand>
</feature>
<dbReference type="eggNOG" id="COG2169">
    <property type="taxonomic scope" value="Bacteria"/>
</dbReference>
<keyword evidence="3 10" id="KW-0963">Cytoplasm</keyword>
<dbReference type="NCBIfam" id="TIGR00589">
    <property type="entry name" value="ogt"/>
    <property type="match status" value="1"/>
</dbReference>
<comment type="catalytic activity">
    <reaction evidence="1 10">
        <text>a 4-O-methyl-thymidine in DNA + L-cysteinyl-[protein] = a thymidine in DNA + S-methyl-L-cysteinyl-[protein]</text>
        <dbReference type="Rhea" id="RHEA:53428"/>
        <dbReference type="Rhea" id="RHEA-COMP:10131"/>
        <dbReference type="Rhea" id="RHEA-COMP:10132"/>
        <dbReference type="Rhea" id="RHEA-COMP:13555"/>
        <dbReference type="Rhea" id="RHEA-COMP:13556"/>
        <dbReference type="ChEBI" id="CHEBI:29950"/>
        <dbReference type="ChEBI" id="CHEBI:82612"/>
        <dbReference type="ChEBI" id="CHEBI:137386"/>
        <dbReference type="ChEBI" id="CHEBI:137387"/>
        <dbReference type="EC" id="2.1.1.63"/>
    </reaction>
</comment>
<evidence type="ECO:0000256" key="5">
    <source>
        <dbReference type="ARBA" id="ARBA00022679"/>
    </source>
</evidence>
<dbReference type="SUPFAM" id="SSF53155">
    <property type="entry name" value="Methylated DNA-protein cysteine methyltransferase domain"/>
    <property type="match status" value="1"/>
</dbReference>
<feature type="binding site" evidence="12">
    <location>
        <position position="67"/>
    </location>
    <ligand>
        <name>DNA</name>
        <dbReference type="ChEBI" id="CHEBI:16991"/>
    </ligand>
</feature>
<dbReference type="GO" id="GO:0006307">
    <property type="term" value="P:DNA alkylation repair"/>
    <property type="evidence" value="ECO:0007669"/>
    <property type="project" value="UniProtKB-UniRule"/>
</dbReference>
<keyword evidence="7" id="KW-0010">Activator</keyword>
<dbReference type="RefSeq" id="WP_008488954.1">
    <property type="nucleotide sequence ID" value="NZ_AMRG01000009.1"/>
</dbReference>
<comment type="miscellaneous">
    <text evidence="10">This enzyme catalyzes only one turnover and therefore is not strictly catalytic. According to one definition, an enzyme is a biocatalyst that acts repeatedly and over many reaction cycles.</text>
</comment>
<dbReference type="InterPro" id="IPR036388">
    <property type="entry name" value="WH-like_DNA-bd_sf"/>
</dbReference>
<evidence type="ECO:0000256" key="8">
    <source>
        <dbReference type="ARBA" id="ARBA00023204"/>
    </source>
</evidence>
<evidence type="ECO:0000256" key="9">
    <source>
        <dbReference type="ARBA" id="ARBA00049348"/>
    </source>
</evidence>
<dbReference type="PROSITE" id="PS01124">
    <property type="entry name" value="HTH_ARAC_FAMILY_2"/>
    <property type="match status" value="1"/>
</dbReference>
<evidence type="ECO:0000256" key="3">
    <source>
        <dbReference type="ARBA" id="ARBA00022490"/>
    </source>
</evidence>
<dbReference type="Gene3D" id="3.30.160.70">
    <property type="entry name" value="Methylated DNA-protein cysteine methyltransferase domain"/>
    <property type="match status" value="1"/>
</dbReference>
<gene>
    <name evidence="15" type="ORF">A10D4_08547</name>
</gene>
<feature type="binding site" evidence="12">
    <location>
        <position position="34"/>
    </location>
    <ligand>
        <name>DNA</name>
        <dbReference type="ChEBI" id="CHEBI:16991"/>
    </ligand>
</feature>
<feature type="domain" description="HTH araC/xylS-type" evidence="14">
    <location>
        <begin position="109"/>
        <end position="182"/>
    </location>
</feature>
<dbReference type="Pfam" id="PF02870">
    <property type="entry name" value="Methyltransf_1N"/>
    <property type="match status" value="1"/>
</dbReference>
<feature type="binding site" evidence="13">
    <location>
        <position position="69"/>
    </location>
    <ligand>
        <name>Zn(2+)</name>
        <dbReference type="ChEBI" id="CHEBI:29105"/>
    </ligand>
</feature>
<feature type="active site" description="Nucleophile; methyl group acceptor" evidence="10">
    <location>
        <position position="319"/>
    </location>
</feature>
<dbReference type="Gene3D" id="1.10.10.10">
    <property type="entry name" value="Winged helix-like DNA-binding domain superfamily/Winged helix DNA-binding domain"/>
    <property type="match status" value="1"/>
</dbReference>
<evidence type="ECO:0000256" key="7">
    <source>
        <dbReference type="ARBA" id="ARBA00023159"/>
    </source>
</evidence>
<dbReference type="SUPFAM" id="SSF57884">
    <property type="entry name" value="Ada DNA repair protein, N-terminal domain (N-Ada 10)"/>
    <property type="match status" value="1"/>
</dbReference>
<comment type="catalytic activity">
    <reaction evidence="9 10">
        <text>a 6-O-methyl-2'-deoxyguanosine in DNA + L-cysteinyl-[protein] = S-methyl-L-cysteinyl-[protein] + a 2'-deoxyguanosine in DNA</text>
        <dbReference type="Rhea" id="RHEA:24000"/>
        <dbReference type="Rhea" id="RHEA-COMP:10131"/>
        <dbReference type="Rhea" id="RHEA-COMP:10132"/>
        <dbReference type="Rhea" id="RHEA-COMP:11367"/>
        <dbReference type="Rhea" id="RHEA-COMP:11368"/>
        <dbReference type="ChEBI" id="CHEBI:29950"/>
        <dbReference type="ChEBI" id="CHEBI:82612"/>
        <dbReference type="ChEBI" id="CHEBI:85445"/>
        <dbReference type="ChEBI" id="CHEBI:85448"/>
        <dbReference type="EC" id="2.1.1.63"/>
    </reaction>
</comment>
<dbReference type="AlphaFoldDB" id="K2KA87"/>
<reference evidence="15 16" key="1">
    <citation type="journal article" date="2012" name="J. Bacteriol.">
        <title>Genome Sequence of Idiomarina xiamenensis Type Strain 10-D-4.</title>
        <authorList>
            <person name="Lai Q."/>
            <person name="Wang L."/>
            <person name="Wang W."/>
            <person name="Shao Z."/>
        </authorList>
    </citation>
    <scope>NUCLEOTIDE SEQUENCE [LARGE SCALE GENOMIC DNA]</scope>
    <source>
        <strain evidence="15 16">10-D-4</strain>
    </source>
</reference>
<keyword evidence="8 10" id="KW-0234">DNA repair</keyword>
<dbReference type="Gene3D" id="1.10.10.60">
    <property type="entry name" value="Homeodomain-like"/>
    <property type="match status" value="1"/>
</dbReference>
<dbReference type="InterPro" id="IPR023546">
    <property type="entry name" value="MGMT"/>
</dbReference>
<feature type="binding site" evidence="13">
    <location>
        <position position="42"/>
    </location>
    <ligand>
        <name>Zn(2+)</name>
        <dbReference type="ChEBI" id="CHEBI:29105"/>
    </ligand>
</feature>
<evidence type="ECO:0000256" key="12">
    <source>
        <dbReference type="PIRSR" id="PIRSR000409-2"/>
    </source>
</evidence>
<evidence type="ECO:0000313" key="16">
    <source>
        <dbReference type="Proteomes" id="UP000014115"/>
    </source>
</evidence>
<feature type="active site" description="Nucleophile; methyl group acceptor from methylphosphotriester" evidence="11">
    <location>
        <position position="38"/>
    </location>
</feature>
<protein>
    <recommendedName>
        <fullName evidence="10">Methylated-DNA--protein-cysteine methyltransferase</fullName>
        <ecNumber evidence="10">2.1.1.63</ecNumber>
    </recommendedName>
    <alternativeName>
        <fullName evidence="10">6-O-methylguanine-DNA methyltransferase</fullName>
        <shortName evidence="10">MGMT</shortName>
    </alternativeName>
    <alternativeName>
        <fullName evidence="10">O-6-methylguanine-DNA-alkyltransferase</fullName>
    </alternativeName>
</protein>
<evidence type="ECO:0000256" key="1">
    <source>
        <dbReference type="ARBA" id="ARBA00001286"/>
    </source>
</evidence>
<dbReference type="PIRSF" id="PIRSF000409">
    <property type="entry name" value="Ada"/>
    <property type="match status" value="1"/>
</dbReference>
<dbReference type="GO" id="GO:0005737">
    <property type="term" value="C:cytoplasm"/>
    <property type="evidence" value="ECO:0007669"/>
    <property type="project" value="UniProtKB-SubCell"/>
</dbReference>
<dbReference type="Pfam" id="PF12833">
    <property type="entry name" value="HTH_18"/>
    <property type="match status" value="1"/>
</dbReference>
<keyword evidence="5 10" id="KW-0808">Transferase</keyword>
<sequence length="351" mass="39475">MKITDQPTIARYYQALLARDASYVGSFVVAVKTTGIFCIASCRARKPKLENVDFYSTIKDALYAGYRPCKVCCPTENASAAPALVRQALALLKAEPKRRLSDSELRQRGLSPASLRRWFQQHYQMTFQSFQRMYRVNLALTELKSGRALLDTALDSGYQSLSGFNYMLRQITGASATQQQERGMIVMKRLTTPLGPMFVCASERGVCLLEFVERRALETELAELQRRLGATVVAAENTHTEAAEQQLGEYFAGQRQRFELALDTPGTEFQRRVWQTLTEIPYAQTRSYQQQAERLGNAQAVRAVARANGANRVAIVIPCHRVIGKDGQLTGYAGGLERKRWLLAHEQQFSD</sequence>
<keyword evidence="12" id="KW-0862">Zinc</keyword>
<dbReference type="CDD" id="cd06445">
    <property type="entry name" value="ATase"/>
    <property type="match status" value="1"/>
</dbReference>
<comment type="cofactor">
    <cofactor evidence="12">
        <name>Zn(2+)</name>
        <dbReference type="ChEBI" id="CHEBI:29105"/>
    </cofactor>
    <text evidence="12">Binds 1 zinc ion per subunit.</text>
</comment>
<dbReference type="PANTHER" id="PTHR10815:SF5">
    <property type="entry name" value="METHYLATED-DNA--PROTEIN-CYSTEINE METHYLTRANSFERASE"/>
    <property type="match status" value="1"/>
</dbReference>
<dbReference type="InterPro" id="IPR018060">
    <property type="entry name" value="HTH_AraC"/>
</dbReference>
<evidence type="ECO:0000313" key="15">
    <source>
        <dbReference type="EMBL" id="EKE83457.1"/>
    </source>
</evidence>
<evidence type="ECO:0000256" key="11">
    <source>
        <dbReference type="PIRSR" id="PIRSR000409-1"/>
    </source>
</evidence>
<organism evidence="15 16">
    <name type="scientific">Idiomarina xiamenensis 10-D-4</name>
    <dbReference type="NCBI Taxonomy" id="740709"/>
    <lineage>
        <taxon>Bacteria</taxon>
        <taxon>Pseudomonadati</taxon>
        <taxon>Pseudomonadota</taxon>
        <taxon>Gammaproteobacteria</taxon>
        <taxon>Alteromonadales</taxon>
        <taxon>Idiomarinaceae</taxon>
        <taxon>Idiomarina</taxon>
    </lineage>
</organism>
<dbReference type="PANTHER" id="PTHR10815">
    <property type="entry name" value="METHYLATED-DNA--PROTEIN-CYSTEINE METHYLTRANSFERASE"/>
    <property type="match status" value="1"/>
</dbReference>
<dbReference type="FunFam" id="1.10.10.10:FF:000214">
    <property type="entry name" value="Methylated-DNA--protein-cysteine methyltransferase"/>
    <property type="match status" value="1"/>
</dbReference>
<dbReference type="Gene3D" id="3.40.10.10">
    <property type="entry name" value="DNA Methylphosphotriester Repair Domain"/>
    <property type="match status" value="1"/>
</dbReference>
<dbReference type="GO" id="GO:0032259">
    <property type="term" value="P:methylation"/>
    <property type="evidence" value="ECO:0007669"/>
    <property type="project" value="UniProtKB-KW"/>
</dbReference>
<dbReference type="Proteomes" id="UP000014115">
    <property type="component" value="Unassembled WGS sequence"/>
</dbReference>
<dbReference type="PROSITE" id="PS00374">
    <property type="entry name" value="MGMT"/>
    <property type="match status" value="1"/>
</dbReference>
<dbReference type="SUPFAM" id="SSF46767">
    <property type="entry name" value="Methylated DNA-protein cysteine methyltransferase, C-terminal domain"/>
    <property type="match status" value="1"/>
</dbReference>
<dbReference type="OrthoDB" id="9811249at2"/>
<dbReference type="Pfam" id="PF02805">
    <property type="entry name" value="Ada_Zn_binding"/>
    <property type="match status" value="1"/>
</dbReference>
<dbReference type="GO" id="GO:0003908">
    <property type="term" value="F:methylated-DNA-[protein]-cysteine S-methyltransferase activity"/>
    <property type="evidence" value="ECO:0007669"/>
    <property type="project" value="UniProtKB-UniRule"/>
</dbReference>
<feature type="binding site" evidence="13">
    <location>
        <position position="38"/>
    </location>
    <ligand>
        <name>Zn(2+)</name>
        <dbReference type="ChEBI" id="CHEBI:29105"/>
    </ligand>
</feature>
<dbReference type="EC" id="2.1.1.63" evidence="10"/>
<dbReference type="EMBL" id="AMRG01000009">
    <property type="protein sequence ID" value="EKE83457.1"/>
    <property type="molecule type" value="Genomic_DNA"/>
</dbReference>
<dbReference type="InterPro" id="IPR036217">
    <property type="entry name" value="MethylDNA_cys_MeTrfase_DNAb"/>
</dbReference>
<comment type="similarity">
    <text evidence="2 10">Belongs to the MGMT family.</text>
</comment>
<dbReference type="eggNOG" id="COG0350">
    <property type="taxonomic scope" value="Bacteria"/>
</dbReference>
<dbReference type="Pfam" id="PF01035">
    <property type="entry name" value="DNA_binding_1"/>
    <property type="match status" value="1"/>
</dbReference>
<evidence type="ECO:0000259" key="14">
    <source>
        <dbReference type="PROSITE" id="PS01124"/>
    </source>
</evidence>
<dbReference type="PATRIC" id="fig|740709.3.peg.1731"/>
<evidence type="ECO:0000256" key="6">
    <source>
        <dbReference type="ARBA" id="ARBA00022763"/>
    </source>
</evidence>
<comment type="subcellular location">
    <subcellularLocation>
        <location evidence="10">Cytoplasm</location>
    </subcellularLocation>
</comment>
<dbReference type="SMART" id="SM00342">
    <property type="entry name" value="HTH_ARAC"/>
    <property type="match status" value="1"/>
</dbReference>
<accession>K2KA87</accession>
<feature type="active site" description="Nucleophile; methyl group acceptor from either O6-methylguanine or O4-methylthymine" evidence="11">
    <location>
        <position position="319"/>
    </location>
</feature>
<proteinExistence type="inferred from homology"/>
<dbReference type="InterPro" id="IPR035451">
    <property type="entry name" value="Ada-like_dom_sf"/>
</dbReference>
<comment type="caution">
    <text evidence="15">The sequence shown here is derived from an EMBL/GenBank/DDBJ whole genome shotgun (WGS) entry which is preliminary data.</text>
</comment>
<name>K2KA87_9GAMM</name>